<comment type="similarity">
    <text evidence="1">Belongs to the histone deacetylase family.</text>
</comment>
<dbReference type="SUPFAM" id="SSF52768">
    <property type="entry name" value="Arginase/deacetylase"/>
    <property type="match status" value="1"/>
</dbReference>
<organism evidence="4 5">
    <name type="scientific">Rubrivirga marina</name>
    <dbReference type="NCBI Taxonomy" id="1196024"/>
    <lineage>
        <taxon>Bacteria</taxon>
        <taxon>Pseudomonadati</taxon>
        <taxon>Rhodothermota</taxon>
        <taxon>Rhodothermia</taxon>
        <taxon>Rhodothermales</taxon>
        <taxon>Rubricoccaceae</taxon>
        <taxon>Rubrivirga</taxon>
    </lineage>
</organism>
<protein>
    <recommendedName>
        <fullName evidence="3">Histone deacetylase domain-containing protein</fullName>
    </recommendedName>
</protein>
<gene>
    <name evidence="4" type="ORF">BSZ37_10145</name>
</gene>
<dbReference type="Gene3D" id="3.40.800.20">
    <property type="entry name" value="Histone deacetylase domain"/>
    <property type="match status" value="1"/>
</dbReference>
<dbReference type="GO" id="GO:0005737">
    <property type="term" value="C:cytoplasm"/>
    <property type="evidence" value="ECO:0007669"/>
    <property type="project" value="TreeGrafter"/>
</dbReference>
<reference evidence="4 5" key="1">
    <citation type="submission" date="2016-11" db="EMBL/GenBank/DDBJ databases">
        <title>Study of marine rhodopsin-containing bacteria.</title>
        <authorList>
            <person name="Yoshizawa S."/>
            <person name="Kumagai Y."/>
            <person name="Kogure K."/>
        </authorList>
    </citation>
    <scope>NUCLEOTIDE SEQUENCE [LARGE SCALE GENOMIC DNA]</scope>
    <source>
        <strain evidence="4 5">SAORIC-28</strain>
    </source>
</reference>
<dbReference type="GO" id="GO:0004407">
    <property type="term" value="F:histone deacetylase activity"/>
    <property type="evidence" value="ECO:0007669"/>
    <property type="project" value="TreeGrafter"/>
</dbReference>
<evidence type="ECO:0000256" key="2">
    <source>
        <dbReference type="SAM" id="MobiDB-lite"/>
    </source>
</evidence>
<dbReference type="PANTHER" id="PTHR10625:SF11">
    <property type="entry name" value="HISTONE DEACETYLASE 14, CHLOROPLASTIC"/>
    <property type="match status" value="1"/>
</dbReference>
<evidence type="ECO:0000256" key="1">
    <source>
        <dbReference type="ARBA" id="ARBA00005947"/>
    </source>
</evidence>
<comment type="caution">
    <text evidence="4">The sequence shown here is derived from an EMBL/GenBank/DDBJ whole genome shotgun (WGS) entry which is preliminary data.</text>
</comment>
<keyword evidence="5" id="KW-1185">Reference proteome</keyword>
<dbReference type="InterPro" id="IPR000286">
    <property type="entry name" value="HDACs"/>
</dbReference>
<dbReference type="InterPro" id="IPR023696">
    <property type="entry name" value="Ureohydrolase_dom_sf"/>
</dbReference>
<dbReference type="GO" id="GO:0040029">
    <property type="term" value="P:epigenetic regulation of gene expression"/>
    <property type="evidence" value="ECO:0007669"/>
    <property type="project" value="TreeGrafter"/>
</dbReference>
<dbReference type="PRINTS" id="PR01270">
    <property type="entry name" value="HDASUPER"/>
</dbReference>
<dbReference type="Pfam" id="PF00850">
    <property type="entry name" value="Hist_deacetyl"/>
    <property type="match status" value="1"/>
</dbReference>
<dbReference type="AlphaFoldDB" id="A0A271J0K1"/>
<feature type="region of interest" description="Disordered" evidence="2">
    <location>
        <begin position="1"/>
        <end position="21"/>
    </location>
</feature>
<name>A0A271J0K1_9BACT</name>
<dbReference type="InterPro" id="IPR023801">
    <property type="entry name" value="His_deacetylse_dom"/>
</dbReference>
<dbReference type="Proteomes" id="UP000216339">
    <property type="component" value="Unassembled WGS sequence"/>
</dbReference>
<dbReference type="RefSeq" id="WP_179299561.1">
    <property type="nucleotide sequence ID" value="NZ_MQWD01000001.1"/>
</dbReference>
<dbReference type="InterPro" id="IPR037138">
    <property type="entry name" value="His_deacetylse_dom_sf"/>
</dbReference>
<dbReference type="CDD" id="cd09992">
    <property type="entry name" value="HDAC_classII"/>
    <property type="match status" value="1"/>
</dbReference>
<feature type="compositionally biased region" description="Basic and acidic residues" evidence="2">
    <location>
        <begin position="7"/>
        <end position="21"/>
    </location>
</feature>
<dbReference type="EMBL" id="MQWD01000001">
    <property type="protein sequence ID" value="PAP76768.1"/>
    <property type="molecule type" value="Genomic_DNA"/>
</dbReference>
<accession>A0A271J0K1</accession>
<evidence type="ECO:0000313" key="5">
    <source>
        <dbReference type="Proteomes" id="UP000216339"/>
    </source>
</evidence>
<dbReference type="PANTHER" id="PTHR10625">
    <property type="entry name" value="HISTONE DEACETYLASE HDAC1-RELATED"/>
    <property type="match status" value="1"/>
</dbReference>
<sequence length="340" mass="35835">MTATTFLDEHARHAQPGHPERPARLEAVRDAIEADPALAALPRLDAAPAPRKALERIHFPEYLDLVEAFCESGGGDLDIDTYATPDSFEVVRQSVGNLLALVDAVMAGGADNAFALARPPGHHARPAQAMGFCLLANAAIAARHAQMEHGADRVLVIDLDVHHGNGTQECFYDDPSVLFVSSHQAEIYPGTGRLEETGAEAGEGATVNLPLPAGAGDEVAGLYRDLLPPLAARFRPNLVVLSFGADPHRLDPLAGLNMSVAGLVDTVGVIQEVADAEADGRLVVTLEGGYLPDVLAASVTAVLRRLVDPTSVIDDPFGPTSRPPIDLSPLTAAVRQRHGL</sequence>
<proteinExistence type="inferred from homology"/>
<feature type="domain" description="Histone deacetylase" evidence="3">
    <location>
        <begin position="18"/>
        <end position="305"/>
    </location>
</feature>
<evidence type="ECO:0000313" key="4">
    <source>
        <dbReference type="EMBL" id="PAP76768.1"/>
    </source>
</evidence>
<evidence type="ECO:0000259" key="3">
    <source>
        <dbReference type="Pfam" id="PF00850"/>
    </source>
</evidence>